<protein>
    <recommendedName>
        <fullName evidence="2">DUF2147 domain-containing protein</fullName>
    </recommendedName>
</protein>
<feature type="domain" description="DUF2147" evidence="2">
    <location>
        <begin position="30"/>
        <end position="138"/>
    </location>
</feature>
<accession>A0A1L5XY17</accession>
<gene>
    <name evidence="3" type="ORF">CFBP8129_42370</name>
</gene>
<dbReference type="Pfam" id="PF09917">
    <property type="entry name" value="DUF2147"/>
    <property type="match status" value="1"/>
</dbReference>
<dbReference type="InterPro" id="IPR019223">
    <property type="entry name" value="DUF2147"/>
</dbReference>
<organism evidence="3">
    <name type="scientific">Xanthomonas hortorum pv. gardneri</name>
    <dbReference type="NCBI Taxonomy" id="2754056"/>
    <lineage>
        <taxon>Bacteria</taxon>
        <taxon>Pseudomonadati</taxon>
        <taxon>Pseudomonadota</taxon>
        <taxon>Gammaproteobacteria</taxon>
        <taxon>Lysobacterales</taxon>
        <taxon>Lysobacteraceae</taxon>
        <taxon>Xanthomonas</taxon>
    </lineage>
</organism>
<proteinExistence type="predicted"/>
<evidence type="ECO:0000259" key="2">
    <source>
        <dbReference type="Pfam" id="PF09917"/>
    </source>
</evidence>
<keyword evidence="1" id="KW-0732">Signal</keyword>
<dbReference type="EMBL" id="LR828253">
    <property type="protein sequence ID" value="CAD0357803.1"/>
    <property type="molecule type" value="Genomic_DNA"/>
</dbReference>
<feature type="chain" id="PRO_5033278269" description="DUF2147 domain-containing protein" evidence="1">
    <location>
        <begin position="25"/>
        <end position="141"/>
    </location>
</feature>
<dbReference type="AlphaFoldDB" id="A0A1L5XY17"/>
<dbReference type="EMBL" id="LR828253">
    <property type="protein sequence ID" value="CAD0357797.1"/>
    <property type="molecule type" value="Genomic_DNA"/>
</dbReference>
<dbReference type="STRING" id="90270.BI317_02055"/>
<dbReference type="Gene3D" id="2.40.128.520">
    <property type="match status" value="1"/>
</dbReference>
<sequence>MSHVISATRYLAFALAVSSTPAFAAEPITGKWFTDNQQALVDIQPCGTSLCGTIVKVLRAKPGSRKTDAFNPDPAKRHTPMEGTVILSELVDAGDLWKGKIYNPESGKTYNAKIKRGADGSLKVEGCVAFLCQGPTWQPAP</sequence>
<evidence type="ECO:0000313" key="3">
    <source>
        <dbReference type="EMBL" id="CAD0357803.1"/>
    </source>
</evidence>
<name>A0A1L5XY17_9XANT</name>
<reference evidence="3" key="1">
    <citation type="submission" date="2020-07" db="EMBL/GenBank/DDBJ databases">
        <authorList>
            <person name="Pothier F. J."/>
        </authorList>
    </citation>
    <scope>NUCLEOTIDE SEQUENCE</scope>
    <source>
        <strain evidence="3">CFBP 8129</strain>
    </source>
</reference>
<dbReference type="RefSeq" id="WP_006452693.1">
    <property type="nucleotide sequence ID" value="NZ_CP018728.1"/>
</dbReference>
<dbReference type="PANTHER" id="PTHR36919">
    <property type="entry name" value="BLR1215 PROTEIN"/>
    <property type="match status" value="1"/>
</dbReference>
<dbReference type="PANTHER" id="PTHR36919:SF2">
    <property type="entry name" value="BLL6627 PROTEIN"/>
    <property type="match status" value="1"/>
</dbReference>
<dbReference type="OrthoDB" id="9814399at2"/>
<dbReference type="GeneID" id="55513760"/>
<feature type="signal peptide" evidence="1">
    <location>
        <begin position="1"/>
        <end position="24"/>
    </location>
</feature>
<evidence type="ECO:0000256" key="1">
    <source>
        <dbReference type="SAM" id="SignalP"/>
    </source>
</evidence>